<name>A0ACC0WZ69_9STRA</name>
<sequence>MWTVGAGGWRMRREKGDGDEAASVASIETRETIMSDGGDFYDGYSNDLDDEQQIDEAIENLTEERTTTRIAALENLTSYLLQYMAPKDVKDSFVNNVFGCLRKPSEAEILLGSRILTIMAIIFGGNEERFLQRSKATLQPLMKRARNGKVKTATIRALALICFVCSVEEENTEELLKLFETYFDSKISGDVCKAALDSWVLVASSLSDEIIASEEEMERLVPKLLVLLSHNDVDVRSAAGENVAFLYESAQNCCVSIPCKDEILERFLEMSKSNNKKNSKKDRKTQRVVFRDINSTFVVGLHYCEARCFWVLFFTLMYTLFRQTGETPHISFAVKGEMLEIRSWRSVKQFEAFKDCLQSGLQNHIKYNSVLREILDLPDTLEDRKVDRRDIFDKKSTSRKKRSNKLNGDRLRKCYMHNVFYDG</sequence>
<reference evidence="1 2" key="1">
    <citation type="journal article" date="2022" name="bioRxiv">
        <title>The genome of the oomycete Peronosclerospora sorghi, a cosmopolitan pathogen of maize and sorghum, is inflated with dispersed pseudogenes.</title>
        <authorList>
            <person name="Fletcher K."/>
            <person name="Martin F."/>
            <person name="Isakeit T."/>
            <person name="Cavanaugh K."/>
            <person name="Magill C."/>
            <person name="Michelmore R."/>
        </authorList>
    </citation>
    <scope>NUCLEOTIDE SEQUENCE [LARGE SCALE GENOMIC DNA]</scope>
    <source>
        <strain evidence="1">P6</strain>
    </source>
</reference>
<evidence type="ECO:0000313" key="1">
    <source>
        <dbReference type="EMBL" id="KAI9923163.1"/>
    </source>
</evidence>
<proteinExistence type="predicted"/>
<comment type="caution">
    <text evidence="1">The sequence shown here is derived from an EMBL/GenBank/DDBJ whole genome shotgun (WGS) entry which is preliminary data.</text>
</comment>
<gene>
    <name evidence="1" type="ORF">PsorP6_002714</name>
</gene>
<keyword evidence="2" id="KW-1185">Reference proteome</keyword>
<dbReference type="Proteomes" id="UP001163321">
    <property type="component" value="Chromosome 1"/>
</dbReference>
<accession>A0ACC0WZ69</accession>
<evidence type="ECO:0000313" key="2">
    <source>
        <dbReference type="Proteomes" id="UP001163321"/>
    </source>
</evidence>
<protein>
    <submittedName>
        <fullName evidence="1">Uncharacterized protein</fullName>
    </submittedName>
</protein>
<dbReference type="EMBL" id="CM047580">
    <property type="protein sequence ID" value="KAI9923163.1"/>
    <property type="molecule type" value="Genomic_DNA"/>
</dbReference>
<organism evidence="1 2">
    <name type="scientific">Peronosclerospora sorghi</name>
    <dbReference type="NCBI Taxonomy" id="230839"/>
    <lineage>
        <taxon>Eukaryota</taxon>
        <taxon>Sar</taxon>
        <taxon>Stramenopiles</taxon>
        <taxon>Oomycota</taxon>
        <taxon>Peronosporomycetes</taxon>
        <taxon>Peronosporales</taxon>
        <taxon>Peronosporaceae</taxon>
        <taxon>Peronosclerospora</taxon>
    </lineage>
</organism>